<feature type="signal peptide" evidence="2">
    <location>
        <begin position="1"/>
        <end position="19"/>
    </location>
</feature>
<dbReference type="Gene3D" id="3.20.180.10">
    <property type="entry name" value="PNP-oxidase-like"/>
    <property type="match status" value="1"/>
</dbReference>
<accession>A0A9N8DNQ9</accession>
<dbReference type="InterPro" id="IPR019595">
    <property type="entry name" value="DUF2470"/>
</dbReference>
<protein>
    <recommendedName>
        <fullName evidence="7">DUF2470 domain-containing protein</fullName>
    </recommendedName>
</protein>
<sequence length="339" mass="37014">MVIHFRILALALLLQSSVAFAPVSFRGHQSGVLTKLFEKLESEPGKSNAPGHEVRASGPVPDLSPEEQERLQAQAEAYMGYQKEAPKLDWPTEIRTLVQYNHGYAVISTNSKAEEGYPSGSVVGFVPDENGNPLFLFSGMSTHTQDILVDPKASLTVAAKEFKGAADGRVNLMGTCSKLPQEEIEKAKELYLAKHPNSKVWINFGDFTWFRLQVEKLRFVGGFARAGSVTAEEYVAAKPDAVAQFGAAIGGHMNEDHSSATLAMVQGLPGLDDITLTAAEITSVDSLGMYIKVTREPGLSFQPEQFKLRLPFSRQAEDRKDVRTLIVEMTQKAAAAEQS</sequence>
<dbReference type="InterPro" id="IPR012349">
    <property type="entry name" value="Split_barrel_FMN-bd"/>
</dbReference>
<dbReference type="EMBL" id="CAICTM010000179">
    <property type="protein sequence ID" value="CAB9503930.1"/>
    <property type="molecule type" value="Genomic_DNA"/>
</dbReference>
<dbReference type="InterPro" id="IPR055343">
    <property type="entry name" value="CREG_beta-barrel"/>
</dbReference>
<dbReference type="GO" id="GO:0005737">
    <property type="term" value="C:cytoplasm"/>
    <property type="evidence" value="ECO:0007669"/>
    <property type="project" value="UniProtKB-ARBA"/>
</dbReference>
<dbReference type="Gene3D" id="2.30.110.10">
    <property type="entry name" value="Electron Transport, Fmn-binding Protein, Chain A"/>
    <property type="match status" value="1"/>
</dbReference>
<evidence type="ECO:0000259" key="3">
    <source>
        <dbReference type="Pfam" id="PF10615"/>
    </source>
</evidence>
<evidence type="ECO:0000313" key="6">
    <source>
        <dbReference type="Proteomes" id="UP001153069"/>
    </source>
</evidence>
<evidence type="ECO:0000256" key="1">
    <source>
        <dbReference type="SAM" id="MobiDB-lite"/>
    </source>
</evidence>
<dbReference type="InterPro" id="IPR037119">
    <property type="entry name" value="Haem_oxidase_HugZ-like_sf"/>
</dbReference>
<evidence type="ECO:0000256" key="2">
    <source>
        <dbReference type="SAM" id="SignalP"/>
    </source>
</evidence>
<keyword evidence="6" id="KW-1185">Reference proteome</keyword>
<feature type="region of interest" description="Disordered" evidence="1">
    <location>
        <begin position="42"/>
        <end position="65"/>
    </location>
</feature>
<reference evidence="5" key="1">
    <citation type="submission" date="2020-06" db="EMBL/GenBank/DDBJ databases">
        <authorList>
            <consortium name="Plant Systems Biology data submission"/>
        </authorList>
    </citation>
    <scope>NUCLEOTIDE SEQUENCE</scope>
    <source>
        <strain evidence="5">D6</strain>
    </source>
</reference>
<evidence type="ECO:0000313" key="5">
    <source>
        <dbReference type="EMBL" id="CAB9503930.1"/>
    </source>
</evidence>
<dbReference type="PANTHER" id="PTHR13343:SF24">
    <property type="entry name" value="OS07G0573800 PROTEIN"/>
    <property type="match status" value="1"/>
</dbReference>
<dbReference type="Proteomes" id="UP001153069">
    <property type="component" value="Unassembled WGS sequence"/>
</dbReference>
<dbReference type="AlphaFoldDB" id="A0A9N8DNQ9"/>
<dbReference type="PANTHER" id="PTHR13343">
    <property type="entry name" value="CREG1 PROTEIN"/>
    <property type="match status" value="1"/>
</dbReference>
<dbReference type="Pfam" id="PF13883">
    <property type="entry name" value="CREG_beta-barrel"/>
    <property type="match status" value="1"/>
</dbReference>
<name>A0A9N8DNQ9_9STRA</name>
<keyword evidence="2" id="KW-0732">Signal</keyword>
<evidence type="ECO:0008006" key="7">
    <source>
        <dbReference type="Google" id="ProtNLM"/>
    </source>
</evidence>
<organism evidence="5 6">
    <name type="scientific">Seminavis robusta</name>
    <dbReference type="NCBI Taxonomy" id="568900"/>
    <lineage>
        <taxon>Eukaryota</taxon>
        <taxon>Sar</taxon>
        <taxon>Stramenopiles</taxon>
        <taxon>Ochrophyta</taxon>
        <taxon>Bacillariophyta</taxon>
        <taxon>Bacillariophyceae</taxon>
        <taxon>Bacillariophycidae</taxon>
        <taxon>Naviculales</taxon>
        <taxon>Naviculaceae</taxon>
        <taxon>Seminavis</taxon>
    </lineage>
</organism>
<evidence type="ECO:0000259" key="4">
    <source>
        <dbReference type="Pfam" id="PF13883"/>
    </source>
</evidence>
<comment type="caution">
    <text evidence="5">The sequence shown here is derived from an EMBL/GenBank/DDBJ whole genome shotgun (WGS) entry which is preliminary data.</text>
</comment>
<dbReference type="SUPFAM" id="SSF50475">
    <property type="entry name" value="FMN-binding split barrel"/>
    <property type="match status" value="1"/>
</dbReference>
<feature type="domain" description="CREG-like beta-barrel" evidence="4">
    <location>
        <begin position="95"/>
        <end position="235"/>
    </location>
</feature>
<dbReference type="Pfam" id="PF10615">
    <property type="entry name" value="DUF2470"/>
    <property type="match status" value="1"/>
</dbReference>
<dbReference type="OrthoDB" id="2138282at2759"/>
<feature type="chain" id="PRO_5040507423" description="DUF2470 domain-containing protein" evidence="2">
    <location>
        <begin position="20"/>
        <end position="339"/>
    </location>
</feature>
<feature type="domain" description="DUF2470" evidence="3">
    <location>
        <begin position="248"/>
        <end position="329"/>
    </location>
</feature>
<proteinExistence type="predicted"/>
<gene>
    <name evidence="5" type="ORF">SEMRO_180_G078820.1</name>
</gene>